<dbReference type="RefSeq" id="WP_139697482.1">
    <property type="nucleotide sequence ID" value="NZ_CP074074.1"/>
</dbReference>
<evidence type="ECO:0000313" key="1">
    <source>
        <dbReference type="EMBL" id="TNJ43776.1"/>
    </source>
</evidence>
<dbReference type="EMBL" id="VDCS01000009">
    <property type="protein sequence ID" value="TNJ43776.1"/>
    <property type="molecule type" value="Genomic_DNA"/>
</dbReference>
<name>A0A5C4SIX1_9FLAO</name>
<sequence length="172" mass="19462">MTTWWSCTKDVNFSQLNDLTLSPAVVSSLVFFDEPANTFYDNGSEVSAIQDFIMVDIFNNAFVQDDLVKSEFHFESKNAINRSFILQIDFFDISGKVLHTFQVSQEASGNAVETVSHHIEVFEGDDIEVLKQTQVVMFTLRVAAGQPIDEHTPGRIQLKSFASFYFEIDVSE</sequence>
<accession>A0A5C4SIX1</accession>
<reference evidence="1 2" key="1">
    <citation type="submission" date="2019-05" db="EMBL/GenBank/DDBJ databases">
        <title>Tamlana fucoidanivorans sp. nov., isolated from the surface of algae collected from Fujian province in China.</title>
        <authorList>
            <person name="Li J."/>
        </authorList>
    </citation>
    <scope>NUCLEOTIDE SEQUENCE [LARGE SCALE GENOMIC DNA]</scope>
    <source>
        <strain evidence="1 2">CW2-9</strain>
    </source>
</reference>
<comment type="caution">
    <text evidence="1">The sequence shown here is derived from an EMBL/GenBank/DDBJ whole genome shotgun (WGS) entry which is preliminary data.</text>
</comment>
<dbReference type="OrthoDB" id="1448832at2"/>
<dbReference type="Proteomes" id="UP000308713">
    <property type="component" value="Unassembled WGS sequence"/>
</dbReference>
<gene>
    <name evidence="1" type="ORF">FGF67_10420</name>
</gene>
<proteinExistence type="predicted"/>
<organism evidence="1 2">
    <name type="scientific">Allotamlana fucoidanivorans</name>
    <dbReference type="NCBI Taxonomy" id="2583814"/>
    <lineage>
        <taxon>Bacteria</taxon>
        <taxon>Pseudomonadati</taxon>
        <taxon>Bacteroidota</taxon>
        <taxon>Flavobacteriia</taxon>
        <taxon>Flavobacteriales</taxon>
        <taxon>Flavobacteriaceae</taxon>
        <taxon>Allotamlana</taxon>
    </lineage>
</organism>
<evidence type="ECO:0000313" key="2">
    <source>
        <dbReference type="Proteomes" id="UP000308713"/>
    </source>
</evidence>
<protein>
    <submittedName>
        <fullName evidence="1">Uncharacterized protein</fullName>
    </submittedName>
</protein>
<keyword evidence="2" id="KW-1185">Reference proteome</keyword>
<dbReference type="AlphaFoldDB" id="A0A5C4SIX1"/>